<keyword evidence="3" id="KW-0813">Transport</keyword>
<feature type="transmembrane region" description="Helical" evidence="9">
    <location>
        <begin position="441"/>
        <end position="459"/>
    </location>
</feature>
<dbReference type="SUPFAM" id="SSF52540">
    <property type="entry name" value="P-loop containing nucleoside triphosphate hydrolases"/>
    <property type="match status" value="1"/>
</dbReference>
<keyword evidence="7 9" id="KW-1133">Transmembrane helix</keyword>
<dbReference type="PROSITE" id="PS50893">
    <property type="entry name" value="ABC_TRANSPORTER_2"/>
    <property type="match status" value="1"/>
</dbReference>
<dbReference type="InterPro" id="IPR003593">
    <property type="entry name" value="AAA+_ATPase"/>
</dbReference>
<organism evidence="11 12">
    <name type="scientific">Urochloa decumbens</name>
    <dbReference type="NCBI Taxonomy" id="240449"/>
    <lineage>
        <taxon>Eukaryota</taxon>
        <taxon>Viridiplantae</taxon>
        <taxon>Streptophyta</taxon>
        <taxon>Embryophyta</taxon>
        <taxon>Tracheophyta</taxon>
        <taxon>Spermatophyta</taxon>
        <taxon>Magnoliopsida</taxon>
        <taxon>Liliopsida</taxon>
        <taxon>Poales</taxon>
        <taxon>Poaceae</taxon>
        <taxon>PACMAD clade</taxon>
        <taxon>Panicoideae</taxon>
        <taxon>Panicodae</taxon>
        <taxon>Paniceae</taxon>
        <taxon>Melinidinae</taxon>
        <taxon>Urochloa</taxon>
    </lineage>
</organism>
<feature type="transmembrane region" description="Helical" evidence="9">
    <location>
        <begin position="466"/>
        <end position="488"/>
    </location>
</feature>
<dbReference type="PANTHER" id="PTHR48042">
    <property type="entry name" value="ABC TRANSPORTER G FAMILY MEMBER 11"/>
    <property type="match status" value="1"/>
</dbReference>
<dbReference type="Gene3D" id="3.40.50.300">
    <property type="entry name" value="P-loop containing nucleotide triphosphate hydrolases"/>
    <property type="match status" value="1"/>
</dbReference>
<comment type="similarity">
    <text evidence="2">Belongs to the ABC transporter superfamily. ABCG family. Eye pigment precursor importer (TC 3.A.1.204) subfamily.</text>
</comment>
<sequence length="620" mass="67049">MAASPLPRWAPTPSPTRPLRVPNASQIAISSCSSWTVCSSLSSDDGVLPVDAPANGADDGDRVGCHPLDCVGARKRGHHLQEASPMVFLTWEDLTVTASSGRGSRAVILDRLSGCARPGEVLALMGPSGCGKTTLLDALAGRLGTDKKRTGDILINGRREKLAFGTSAYVTQETLLMATLTVSEAVHCSAQLQLPDTVPAAEKRARADRAIRQMGLAAVAGSRIGGRVCKGISGGQRRRVSICVELLASPALVFLDEPTGGLDSAASLHVMGRIASLAREERMTVVAAVHQPSSEVFGLFHGLCLLAYGKMVYFGPAADALEGAPLAKKRQSTFFTKCAVLTRRSCTNMHRDAGYYWLRFGIYIGICLSIGTIFFNVGNSFASIQARASMLMFTSTLLTMMSIGGFPSFVEDMKIFRKEQLNGHYDATAFVISNTLSSTPYLGIISIIPGAIAYYLTGLQRGFDHFVYFAAVLWACTMLVEGLMMIVAAIVPDFLLGIITGSGMQGLLMLNAGFFRLPSDLPKPIWKYPTYYISYHKYATQGLYKNEFLGLTFEDLGGRGLTLNGEYILKTYLQVEMGYSKWVDLAILLAMILIYRMLFLVTIKVGDAVKPMIKCISVKV</sequence>
<evidence type="ECO:0000256" key="3">
    <source>
        <dbReference type="ARBA" id="ARBA00022448"/>
    </source>
</evidence>
<dbReference type="Pfam" id="PF00005">
    <property type="entry name" value="ABC_tran"/>
    <property type="match status" value="1"/>
</dbReference>
<evidence type="ECO:0000313" key="11">
    <source>
        <dbReference type="EMBL" id="CAL5065985.1"/>
    </source>
</evidence>
<protein>
    <recommendedName>
        <fullName evidence="10">ABC transporter domain-containing protein</fullName>
    </recommendedName>
</protein>
<feature type="transmembrane region" description="Helical" evidence="9">
    <location>
        <begin position="356"/>
        <end position="378"/>
    </location>
</feature>
<dbReference type="SMART" id="SM00382">
    <property type="entry name" value="AAA"/>
    <property type="match status" value="1"/>
</dbReference>
<gene>
    <name evidence="11" type="ORF">URODEC1_LOCUS100218</name>
</gene>
<evidence type="ECO:0000256" key="2">
    <source>
        <dbReference type="ARBA" id="ARBA00005814"/>
    </source>
</evidence>
<evidence type="ECO:0000256" key="8">
    <source>
        <dbReference type="ARBA" id="ARBA00023136"/>
    </source>
</evidence>
<keyword evidence="6" id="KW-0067">ATP-binding</keyword>
<evidence type="ECO:0000256" key="4">
    <source>
        <dbReference type="ARBA" id="ARBA00022692"/>
    </source>
</evidence>
<feature type="domain" description="ABC transporter" evidence="10">
    <location>
        <begin position="89"/>
        <end position="333"/>
    </location>
</feature>
<dbReference type="InterPro" id="IPR027417">
    <property type="entry name" value="P-loop_NTPase"/>
</dbReference>
<evidence type="ECO:0000256" key="1">
    <source>
        <dbReference type="ARBA" id="ARBA00004141"/>
    </source>
</evidence>
<comment type="subcellular location">
    <subcellularLocation>
        <location evidence="1">Membrane</location>
        <topology evidence="1">Multi-pass membrane protein</topology>
    </subcellularLocation>
</comment>
<dbReference type="FunFam" id="3.40.50.300:FF:001174">
    <property type="entry name" value="ABC transporter family protein-like"/>
    <property type="match status" value="1"/>
</dbReference>
<dbReference type="Pfam" id="PF01061">
    <property type="entry name" value="ABC2_membrane"/>
    <property type="match status" value="1"/>
</dbReference>
<dbReference type="InterPro" id="IPR052215">
    <property type="entry name" value="Plant_ABCG"/>
</dbReference>
<accession>A0ABC9F0G9</accession>
<dbReference type="InterPro" id="IPR003439">
    <property type="entry name" value="ABC_transporter-like_ATP-bd"/>
</dbReference>
<feature type="transmembrane region" description="Helical" evidence="9">
    <location>
        <begin position="390"/>
        <end position="410"/>
    </location>
</feature>
<name>A0ABC9F0G9_9POAL</name>
<dbReference type="InterPro" id="IPR013525">
    <property type="entry name" value="ABC2_TM"/>
</dbReference>
<evidence type="ECO:0000259" key="10">
    <source>
        <dbReference type="PROSITE" id="PS50893"/>
    </source>
</evidence>
<feature type="transmembrane region" description="Helical" evidence="9">
    <location>
        <begin position="494"/>
        <end position="517"/>
    </location>
</feature>
<dbReference type="PANTHER" id="PTHR48042:SF13">
    <property type="entry name" value="OS07G0288700 PROTEIN"/>
    <property type="match status" value="1"/>
</dbReference>
<dbReference type="EMBL" id="OZ075115">
    <property type="protein sequence ID" value="CAL5065985.1"/>
    <property type="molecule type" value="Genomic_DNA"/>
</dbReference>
<evidence type="ECO:0000256" key="6">
    <source>
        <dbReference type="ARBA" id="ARBA00022840"/>
    </source>
</evidence>
<dbReference type="GO" id="GO:0016020">
    <property type="term" value="C:membrane"/>
    <property type="evidence" value="ECO:0007669"/>
    <property type="project" value="UniProtKB-SubCell"/>
</dbReference>
<reference evidence="12" key="1">
    <citation type="submission" date="2024-06" db="EMBL/GenBank/DDBJ databases">
        <authorList>
            <person name="Ryan C."/>
        </authorList>
    </citation>
    <scope>NUCLEOTIDE SEQUENCE [LARGE SCALE GENOMIC DNA]</scope>
</reference>
<evidence type="ECO:0000256" key="7">
    <source>
        <dbReference type="ARBA" id="ARBA00022989"/>
    </source>
</evidence>
<dbReference type="GO" id="GO:0005524">
    <property type="term" value="F:ATP binding"/>
    <property type="evidence" value="ECO:0007669"/>
    <property type="project" value="UniProtKB-KW"/>
</dbReference>
<feature type="transmembrane region" description="Helical" evidence="9">
    <location>
        <begin position="582"/>
        <end position="603"/>
    </location>
</feature>
<reference evidence="11 12" key="2">
    <citation type="submission" date="2024-10" db="EMBL/GenBank/DDBJ databases">
        <authorList>
            <person name="Ryan C."/>
        </authorList>
    </citation>
    <scope>NUCLEOTIDE SEQUENCE [LARGE SCALE GENOMIC DNA]</scope>
</reference>
<keyword evidence="12" id="KW-1185">Reference proteome</keyword>
<evidence type="ECO:0000313" key="12">
    <source>
        <dbReference type="Proteomes" id="UP001497457"/>
    </source>
</evidence>
<evidence type="ECO:0000256" key="9">
    <source>
        <dbReference type="SAM" id="Phobius"/>
    </source>
</evidence>
<dbReference type="InterPro" id="IPR017871">
    <property type="entry name" value="ABC_transporter-like_CS"/>
</dbReference>
<dbReference type="PROSITE" id="PS00211">
    <property type="entry name" value="ABC_TRANSPORTER_1"/>
    <property type="match status" value="1"/>
</dbReference>
<proteinExistence type="inferred from homology"/>
<evidence type="ECO:0000256" key="5">
    <source>
        <dbReference type="ARBA" id="ARBA00022741"/>
    </source>
</evidence>
<keyword evidence="4 9" id="KW-0812">Transmembrane</keyword>
<keyword evidence="8 9" id="KW-0472">Membrane</keyword>
<dbReference type="AlphaFoldDB" id="A0ABC9F0G9"/>
<keyword evidence="5" id="KW-0547">Nucleotide-binding</keyword>
<dbReference type="Proteomes" id="UP001497457">
    <property type="component" value="Chromosome 5rd"/>
</dbReference>